<accession>A0ABN9RS35</accession>
<dbReference type="EMBL" id="CAUYUJ010007546">
    <property type="protein sequence ID" value="CAK0821120.1"/>
    <property type="molecule type" value="Genomic_DNA"/>
</dbReference>
<sequence length="104" mass="11322">MRLDVGPDVPHADICVRKGDRDRWQLLLVLNLRGGDVLWTTARSAGVSRLTTCCGLGSATASWLAGDVEASGARRRRSLQAVVALRARLRRGWRRSAAAGARTR</sequence>
<evidence type="ECO:0000313" key="1">
    <source>
        <dbReference type="EMBL" id="CAK0821120.1"/>
    </source>
</evidence>
<keyword evidence="2" id="KW-1185">Reference proteome</keyword>
<gene>
    <name evidence="1" type="ORF">PCOR1329_LOCUS22531</name>
</gene>
<protein>
    <submittedName>
        <fullName evidence="1">Uncharacterized protein</fullName>
    </submittedName>
</protein>
<comment type="caution">
    <text evidence="1">The sequence shown here is derived from an EMBL/GenBank/DDBJ whole genome shotgun (WGS) entry which is preliminary data.</text>
</comment>
<evidence type="ECO:0000313" key="2">
    <source>
        <dbReference type="Proteomes" id="UP001189429"/>
    </source>
</evidence>
<dbReference type="Proteomes" id="UP001189429">
    <property type="component" value="Unassembled WGS sequence"/>
</dbReference>
<name>A0ABN9RS35_9DINO</name>
<reference evidence="1" key="1">
    <citation type="submission" date="2023-10" db="EMBL/GenBank/DDBJ databases">
        <authorList>
            <person name="Chen Y."/>
            <person name="Shah S."/>
            <person name="Dougan E. K."/>
            <person name="Thang M."/>
            <person name="Chan C."/>
        </authorList>
    </citation>
    <scope>NUCLEOTIDE SEQUENCE [LARGE SCALE GENOMIC DNA]</scope>
</reference>
<organism evidence="1 2">
    <name type="scientific">Prorocentrum cordatum</name>
    <dbReference type="NCBI Taxonomy" id="2364126"/>
    <lineage>
        <taxon>Eukaryota</taxon>
        <taxon>Sar</taxon>
        <taxon>Alveolata</taxon>
        <taxon>Dinophyceae</taxon>
        <taxon>Prorocentrales</taxon>
        <taxon>Prorocentraceae</taxon>
        <taxon>Prorocentrum</taxon>
    </lineage>
</organism>
<proteinExistence type="predicted"/>